<feature type="transmembrane region" description="Helical" evidence="1">
    <location>
        <begin position="12"/>
        <end position="30"/>
    </location>
</feature>
<dbReference type="EMBL" id="PDOD01000002">
    <property type="protein sequence ID" value="PYZ93943.1"/>
    <property type="molecule type" value="Genomic_DNA"/>
</dbReference>
<feature type="transmembrane region" description="Helical" evidence="1">
    <location>
        <begin position="36"/>
        <end position="52"/>
    </location>
</feature>
<gene>
    <name evidence="2" type="ORF">CR194_10140</name>
</gene>
<dbReference type="AlphaFoldDB" id="A0A323TMN2"/>
<dbReference type="OrthoDB" id="2972455at2"/>
<keyword evidence="3" id="KW-1185">Reference proteome</keyword>
<evidence type="ECO:0000313" key="2">
    <source>
        <dbReference type="EMBL" id="PYZ93943.1"/>
    </source>
</evidence>
<dbReference type="Proteomes" id="UP000248214">
    <property type="component" value="Unassembled WGS sequence"/>
</dbReference>
<evidence type="ECO:0000313" key="3">
    <source>
        <dbReference type="Proteomes" id="UP000248214"/>
    </source>
</evidence>
<keyword evidence="1" id="KW-1133">Transmembrane helix</keyword>
<protein>
    <submittedName>
        <fullName evidence="2">Uncharacterized protein</fullName>
    </submittedName>
</protein>
<comment type="caution">
    <text evidence="2">The sequence shown here is derived from an EMBL/GenBank/DDBJ whole genome shotgun (WGS) entry which is preliminary data.</text>
</comment>
<keyword evidence="1" id="KW-0472">Membrane</keyword>
<organism evidence="2 3">
    <name type="scientific">Salipaludibacillus keqinensis</name>
    <dbReference type="NCBI Taxonomy" id="2045207"/>
    <lineage>
        <taxon>Bacteria</taxon>
        <taxon>Bacillati</taxon>
        <taxon>Bacillota</taxon>
        <taxon>Bacilli</taxon>
        <taxon>Bacillales</taxon>
        <taxon>Bacillaceae</taxon>
    </lineage>
</organism>
<sequence>MAVTGGISLVAYLNLLTVGFSIQEFSLFLLQRIETYMFLIGLFLIWLIVYLSKTEKKSLNNRKKY</sequence>
<dbReference type="Pfam" id="PF26135">
    <property type="entry name" value="YuzI"/>
    <property type="match status" value="1"/>
</dbReference>
<name>A0A323TMN2_9BACI</name>
<accession>A0A323TMN2</accession>
<keyword evidence="1" id="KW-0812">Transmembrane</keyword>
<proteinExistence type="predicted"/>
<reference evidence="2 3" key="1">
    <citation type="submission" date="2017-10" db="EMBL/GenBank/DDBJ databases">
        <title>Bacillus sp. nov., a halophilic bacterium isolated from a Keqin Lake.</title>
        <authorList>
            <person name="Wang H."/>
        </authorList>
    </citation>
    <scope>NUCLEOTIDE SEQUENCE [LARGE SCALE GENOMIC DNA]</scope>
    <source>
        <strain evidence="2 3">KQ-12</strain>
    </source>
</reference>
<evidence type="ECO:0000256" key="1">
    <source>
        <dbReference type="SAM" id="Phobius"/>
    </source>
</evidence>
<dbReference type="InterPro" id="IPR058887">
    <property type="entry name" value="YuzI-like"/>
</dbReference>